<evidence type="ECO:0000313" key="3">
    <source>
        <dbReference type="Proteomes" id="UP000034849"/>
    </source>
</evidence>
<keyword evidence="1" id="KW-0472">Membrane</keyword>
<evidence type="ECO:0000256" key="1">
    <source>
        <dbReference type="SAM" id="Phobius"/>
    </source>
</evidence>
<comment type="caution">
    <text evidence="2">The sequence shown here is derived from an EMBL/GenBank/DDBJ whole genome shotgun (WGS) entry which is preliminary data.</text>
</comment>
<dbReference type="AlphaFoldDB" id="A0A0G0JHR3"/>
<gene>
    <name evidence="2" type="ORF">US42_C0007G0017</name>
</gene>
<keyword evidence="1" id="KW-1133">Transmembrane helix</keyword>
<dbReference type="EMBL" id="LBSX01000007">
    <property type="protein sequence ID" value="KKQ27626.1"/>
    <property type="molecule type" value="Genomic_DNA"/>
</dbReference>
<dbReference type="STRING" id="1619046.US42_C0007G0017"/>
<name>A0A0G0JHR3_9BACT</name>
<organism evidence="2 3">
    <name type="scientific">Candidatus Magasanikbacteria bacterium GW2011_GWC2_37_14</name>
    <dbReference type="NCBI Taxonomy" id="1619046"/>
    <lineage>
        <taxon>Bacteria</taxon>
        <taxon>Candidatus Magasanikiibacteriota</taxon>
    </lineage>
</organism>
<sequence>MVEEKNKIETQNIMSLQEEKKLSIEEMLVKNLQWSQLIYEQNKKIKNRLTLMVITKYIWIVLIAVPTILGFIYLPTLLEQFTKQYSGLLNGITASNSVNSAINLEDVAKMLYAK</sequence>
<accession>A0A0G0JHR3</accession>
<protein>
    <submittedName>
        <fullName evidence="2">Uncharacterized protein</fullName>
    </submittedName>
</protein>
<feature type="transmembrane region" description="Helical" evidence="1">
    <location>
        <begin position="57"/>
        <end position="78"/>
    </location>
</feature>
<reference evidence="2 3" key="1">
    <citation type="journal article" date="2015" name="Nature">
        <title>rRNA introns, odd ribosomes, and small enigmatic genomes across a large radiation of phyla.</title>
        <authorList>
            <person name="Brown C.T."/>
            <person name="Hug L.A."/>
            <person name="Thomas B.C."/>
            <person name="Sharon I."/>
            <person name="Castelle C.J."/>
            <person name="Singh A."/>
            <person name="Wilkins M.J."/>
            <person name="Williams K.H."/>
            <person name="Banfield J.F."/>
        </authorList>
    </citation>
    <scope>NUCLEOTIDE SEQUENCE [LARGE SCALE GENOMIC DNA]</scope>
</reference>
<dbReference type="Proteomes" id="UP000034849">
    <property type="component" value="Unassembled WGS sequence"/>
</dbReference>
<proteinExistence type="predicted"/>
<evidence type="ECO:0000313" key="2">
    <source>
        <dbReference type="EMBL" id="KKQ27626.1"/>
    </source>
</evidence>
<keyword evidence="1" id="KW-0812">Transmembrane</keyword>